<dbReference type="OrthoDB" id="3250313at2759"/>
<gene>
    <name evidence="1" type="ORF">PISMIDRAFT_107926</name>
</gene>
<dbReference type="STRING" id="765257.A0A0C9Y3G8"/>
<keyword evidence="2" id="KW-1185">Reference proteome</keyword>
<dbReference type="EMBL" id="KN833787">
    <property type="protein sequence ID" value="KIK19255.1"/>
    <property type="molecule type" value="Genomic_DNA"/>
</dbReference>
<accession>A0A0C9Y3G8</accession>
<protein>
    <submittedName>
        <fullName evidence="1">Unplaced genomic scaffold scaffold_103, whole genome shotgun sequence</fullName>
    </submittedName>
</protein>
<evidence type="ECO:0000313" key="2">
    <source>
        <dbReference type="Proteomes" id="UP000054018"/>
    </source>
</evidence>
<dbReference type="Proteomes" id="UP000054018">
    <property type="component" value="Unassembled WGS sequence"/>
</dbReference>
<feature type="non-terminal residue" evidence="1">
    <location>
        <position position="1"/>
    </location>
</feature>
<reference evidence="2" key="2">
    <citation type="submission" date="2015-01" db="EMBL/GenBank/DDBJ databases">
        <title>Evolutionary Origins and Diversification of the Mycorrhizal Mutualists.</title>
        <authorList>
            <consortium name="DOE Joint Genome Institute"/>
            <consortium name="Mycorrhizal Genomics Consortium"/>
            <person name="Kohler A."/>
            <person name="Kuo A."/>
            <person name="Nagy L.G."/>
            <person name="Floudas D."/>
            <person name="Copeland A."/>
            <person name="Barry K.W."/>
            <person name="Cichocki N."/>
            <person name="Veneault-Fourrey C."/>
            <person name="LaButti K."/>
            <person name="Lindquist E.A."/>
            <person name="Lipzen A."/>
            <person name="Lundell T."/>
            <person name="Morin E."/>
            <person name="Murat C."/>
            <person name="Riley R."/>
            <person name="Ohm R."/>
            <person name="Sun H."/>
            <person name="Tunlid A."/>
            <person name="Henrissat B."/>
            <person name="Grigoriev I.V."/>
            <person name="Hibbett D.S."/>
            <person name="Martin F."/>
        </authorList>
    </citation>
    <scope>NUCLEOTIDE SEQUENCE [LARGE SCALE GENOMIC DNA]</scope>
    <source>
        <strain evidence="2">441</strain>
    </source>
</reference>
<organism evidence="1 2">
    <name type="scientific">Pisolithus microcarpus 441</name>
    <dbReference type="NCBI Taxonomy" id="765257"/>
    <lineage>
        <taxon>Eukaryota</taxon>
        <taxon>Fungi</taxon>
        <taxon>Dikarya</taxon>
        <taxon>Basidiomycota</taxon>
        <taxon>Agaricomycotina</taxon>
        <taxon>Agaricomycetes</taxon>
        <taxon>Agaricomycetidae</taxon>
        <taxon>Boletales</taxon>
        <taxon>Sclerodermatineae</taxon>
        <taxon>Pisolithaceae</taxon>
        <taxon>Pisolithus</taxon>
    </lineage>
</organism>
<reference evidence="1 2" key="1">
    <citation type="submission" date="2014-04" db="EMBL/GenBank/DDBJ databases">
        <authorList>
            <consortium name="DOE Joint Genome Institute"/>
            <person name="Kuo A."/>
            <person name="Kohler A."/>
            <person name="Costa M.D."/>
            <person name="Nagy L.G."/>
            <person name="Floudas D."/>
            <person name="Copeland A."/>
            <person name="Barry K.W."/>
            <person name="Cichocki N."/>
            <person name="Veneault-Fourrey C."/>
            <person name="LaButti K."/>
            <person name="Lindquist E.A."/>
            <person name="Lipzen A."/>
            <person name="Lundell T."/>
            <person name="Morin E."/>
            <person name="Murat C."/>
            <person name="Sun H."/>
            <person name="Tunlid A."/>
            <person name="Henrissat B."/>
            <person name="Grigoriev I.V."/>
            <person name="Hibbett D.S."/>
            <person name="Martin F."/>
            <person name="Nordberg H.P."/>
            <person name="Cantor M.N."/>
            <person name="Hua S.X."/>
        </authorList>
    </citation>
    <scope>NUCLEOTIDE SEQUENCE [LARGE SCALE GENOMIC DNA]</scope>
    <source>
        <strain evidence="1 2">441</strain>
    </source>
</reference>
<evidence type="ECO:0000313" key="1">
    <source>
        <dbReference type="EMBL" id="KIK19255.1"/>
    </source>
</evidence>
<sequence>PDWIKNAINILQMDDLGPSWTTLITKYIKNEHCSQFIVCKGGTHALDSMCHPPQVSWWISHAWCGTPDIEDPCQFGVKWWTWWCSLQPKWRSITAPAQDGKYTPNCIKGEDWNLLCKPGQNGLLSIIVTLMWWGLADKGQGW</sequence>
<name>A0A0C9Y3G8_9AGAM</name>
<dbReference type="HOGENOM" id="CLU_118656_2_0_1"/>
<proteinExistence type="predicted"/>
<dbReference type="AlphaFoldDB" id="A0A0C9Y3G8"/>